<sequence>MMRKNSLPRKNATFRFFAWLQIFLQVLFPLVSMVSSSAFAQSSSSSSANLSPFAVDRNSSSTTKDTTALPYGDTMSSLASSLSSNGAEGVASSAKSAAAGYASSSTQQWLSQFGTARVQLNVDDNGNWDDSAIDFLAPLYDNKKSMLFT</sequence>
<dbReference type="PANTHER" id="PTHR39576">
    <property type="entry name" value="ATTACHING AND EFFACING PROTEIN HOMOLOG-RELATED-RELATED"/>
    <property type="match status" value="1"/>
</dbReference>
<organism evidence="5 6">
    <name type="scientific">Hafnia alvei ATCC 51873</name>
    <dbReference type="NCBI Taxonomy" id="1002364"/>
    <lineage>
        <taxon>Bacteria</taxon>
        <taxon>Pseudomonadati</taxon>
        <taxon>Pseudomonadota</taxon>
        <taxon>Gammaproteobacteria</taxon>
        <taxon>Enterobacterales</taxon>
        <taxon>Hafniaceae</taxon>
        <taxon>Hafnia</taxon>
    </lineage>
</organism>
<feature type="domain" description="Inverse autotransporter beta-domain" evidence="4">
    <location>
        <begin position="87"/>
        <end position="149"/>
    </location>
</feature>
<keyword evidence="3" id="KW-0732">Signal</keyword>
<comment type="similarity">
    <text evidence="1">Belongs to the intimin/invasin family.</text>
</comment>
<evidence type="ECO:0000256" key="3">
    <source>
        <dbReference type="SAM" id="SignalP"/>
    </source>
</evidence>
<dbReference type="PANTHER" id="PTHR39576:SF2">
    <property type="entry name" value="ATTACHING AND EFFACING PROTEIN HOMOLOG-RELATED"/>
    <property type="match status" value="1"/>
</dbReference>
<comment type="caution">
    <text evidence="5">The sequence shown here is derived from an EMBL/GenBank/DDBJ whole genome shotgun (WGS) entry which is preliminary data.</text>
</comment>
<dbReference type="Proteomes" id="UP000005959">
    <property type="component" value="Unassembled WGS sequence"/>
</dbReference>
<dbReference type="HOGENOM" id="CLU_1859411_0_0_6"/>
<dbReference type="Gene3D" id="2.40.160.160">
    <property type="entry name" value="Inverse autotransporter, beta-domain"/>
    <property type="match status" value="1"/>
</dbReference>
<evidence type="ECO:0000313" key="6">
    <source>
        <dbReference type="Proteomes" id="UP000005959"/>
    </source>
</evidence>
<accession>G9YD96</accession>
<feature type="compositionally biased region" description="Polar residues" evidence="2">
    <location>
        <begin position="57"/>
        <end position="66"/>
    </location>
</feature>
<dbReference type="InterPro" id="IPR038177">
    <property type="entry name" value="IAT_beta_sf"/>
</dbReference>
<protein>
    <recommendedName>
        <fullName evidence="4">Inverse autotransporter beta-domain domain-containing protein</fullName>
    </recommendedName>
</protein>
<evidence type="ECO:0000256" key="2">
    <source>
        <dbReference type="SAM" id="MobiDB-lite"/>
    </source>
</evidence>
<gene>
    <name evidence="5" type="ORF">HMPREF0454_04607</name>
</gene>
<evidence type="ECO:0000313" key="5">
    <source>
        <dbReference type="EMBL" id="EHM37976.1"/>
    </source>
</evidence>
<evidence type="ECO:0000256" key="1">
    <source>
        <dbReference type="ARBA" id="ARBA00010116"/>
    </source>
</evidence>
<evidence type="ECO:0000259" key="4">
    <source>
        <dbReference type="Pfam" id="PF11924"/>
    </source>
</evidence>
<feature type="region of interest" description="Disordered" evidence="2">
    <location>
        <begin position="43"/>
        <end position="71"/>
    </location>
</feature>
<feature type="non-terminal residue" evidence="5">
    <location>
        <position position="149"/>
    </location>
</feature>
<proteinExistence type="inferred from homology"/>
<reference evidence="5 6" key="1">
    <citation type="submission" date="2011-08" db="EMBL/GenBank/DDBJ databases">
        <authorList>
            <person name="Weinstock G."/>
            <person name="Sodergren E."/>
            <person name="Clifton S."/>
            <person name="Fulton L."/>
            <person name="Fulton B."/>
            <person name="Courtney L."/>
            <person name="Fronick C."/>
            <person name="Harrison M."/>
            <person name="Strong C."/>
            <person name="Farmer C."/>
            <person name="Delahaunty K."/>
            <person name="Markovic C."/>
            <person name="Hall O."/>
            <person name="Minx P."/>
            <person name="Tomlinson C."/>
            <person name="Mitreva M."/>
            <person name="Hou S."/>
            <person name="Chen J."/>
            <person name="Wollam A."/>
            <person name="Pepin K.H."/>
            <person name="Johnson M."/>
            <person name="Bhonagiri V."/>
            <person name="Zhang X."/>
            <person name="Suruliraj S."/>
            <person name="Warren W."/>
            <person name="Chinwalla A."/>
            <person name="Mardis E.R."/>
            <person name="Wilson R.K."/>
        </authorList>
    </citation>
    <scope>NUCLEOTIDE SEQUENCE [LARGE SCALE GENOMIC DNA]</scope>
    <source>
        <strain evidence="5 6">ATCC 51873</strain>
    </source>
</reference>
<feature type="signal peptide" evidence="3">
    <location>
        <begin position="1"/>
        <end position="40"/>
    </location>
</feature>
<name>G9YD96_HAFAL</name>
<feature type="chain" id="PRO_5003529092" description="Inverse autotransporter beta-domain domain-containing protein" evidence="3">
    <location>
        <begin position="41"/>
        <end position="149"/>
    </location>
</feature>
<dbReference type="EMBL" id="AGCI01000110">
    <property type="protein sequence ID" value="EHM37976.1"/>
    <property type="molecule type" value="Genomic_DNA"/>
</dbReference>
<dbReference type="InterPro" id="IPR024519">
    <property type="entry name" value="IAT_beta"/>
</dbReference>
<dbReference type="GO" id="GO:0009279">
    <property type="term" value="C:cell outer membrane"/>
    <property type="evidence" value="ECO:0007669"/>
    <property type="project" value="TreeGrafter"/>
</dbReference>
<dbReference type="InterPro" id="IPR051715">
    <property type="entry name" value="Intimin-Invasin_domain"/>
</dbReference>
<dbReference type="AlphaFoldDB" id="G9YD96"/>
<dbReference type="Pfam" id="PF11924">
    <property type="entry name" value="IAT_beta"/>
    <property type="match status" value="1"/>
</dbReference>